<feature type="compositionally biased region" description="Low complexity" evidence="1">
    <location>
        <begin position="606"/>
        <end position="625"/>
    </location>
</feature>
<feature type="compositionally biased region" description="Basic and acidic residues" evidence="1">
    <location>
        <begin position="435"/>
        <end position="448"/>
    </location>
</feature>
<reference evidence="2" key="2">
    <citation type="submission" date="2021-08" db="EMBL/GenBank/DDBJ databases">
        <authorList>
            <person name="Tani A."/>
            <person name="Ola A."/>
            <person name="Ogura Y."/>
            <person name="Katsura K."/>
            <person name="Hayashi T."/>
        </authorList>
    </citation>
    <scope>NUCLEOTIDE SEQUENCE</scope>
    <source>
        <strain evidence="2">DSM 16372</strain>
    </source>
</reference>
<reference evidence="2" key="1">
    <citation type="journal article" date="2016" name="Front. Microbiol.">
        <title>Genome Sequence of the Piezophilic, Mesophilic Sulfate-Reducing Bacterium Desulfovibrio indicus J2T.</title>
        <authorList>
            <person name="Cao J."/>
            <person name="Maignien L."/>
            <person name="Shao Z."/>
            <person name="Alain K."/>
            <person name="Jebbar M."/>
        </authorList>
    </citation>
    <scope>NUCLEOTIDE SEQUENCE</scope>
    <source>
        <strain evidence="2">DSM 16372</strain>
    </source>
</reference>
<feature type="region of interest" description="Disordered" evidence="1">
    <location>
        <begin position="405"/>
        <end position="728"/>
    </location>
</feature>
<proteinExistence type="predicted"/>
<evidence type="ECO:0000313" key="2">
    <source>
        <dbReference type="EMBL" id="GJD91118.1"/>
    </source>
</evidence>
<feature type="region of interest" description="Disordered" evidence="1">
    <location>
        <begin position="200"/>
        <end position="359"/>
    </location>
</feature>
<feature type="compositionally biased region" description="Low complexity" evidence="1">
    <location>
        <begin position="675"/>
        <end position="691"/>
    </location>
</feature>
<comment type="caution">
    <text evidence="2">The sequence shown here is derived from an EMBL/GenBank/DDBJ whole genome shotgun (WGS) entry which is preliminary data.</text>
</comment>
<dbReference type="RefSeq" id="WP_238231299.1">
    <property type="nucleotide sequence ID" value="NZ_BPQO01000024.1"/>
</dbReference>
<protein>
    <submittedName>
        <fullName evidence="2">Uncharacterized protein</fullName>
    </submittedName>
</protein>
<evidence type="ECO:0000256" key="1">
    <source>
        <dbReference type="SAM" id="MobiDB-lite"/>
    </source>
</evidence>
<name>A0AAV4ZS70_9HYPH</name>
<feature type="region of interest" description="Disordered" evidence="1">
    <location>
        <begin position="140"/>
        <end position="177"/>
    </location>
</feature>
<feature type="compositionally biased region" description="Low complexity" evidence="1">
    <location>
        <begin position="243"/>
        <end position="267"/>
    </location>
</feature>
<evidence type="ECO:0000313" key="3">
    <source>
        <dbReference type="Proteomes" id="UP001055247"/>
    </source>
</evidence>
<gene>
    <name evidence="2" type="ORF">BHAOGJBA_4665</name>
</gene>
<feature type="compositionally biased region" description="Low complexity" evidence="1">
    <location>
        <begin position="515"/>
        <end position="537"/>
    </location>
</feature>
<feature type="compositionally biased region" description="Basic and acidic residues" evidence="1">
    <location>
        <begin position="343"/>
        <end position="354"/>
    </location>
</feature>
<accession>A0AAV4ZS70</accession>
<feature type="compositionally biased region" description="Basic and acidic residues" evidence="1">
    <location>
        <begin position="408"/>
        <end position="428"/>
    </location>
</feature>
<keyword evidence="3" id="KW-1185">Reference proteome</keyword>
<dbReference type="Proteomes" id="UP001055247">
    <property type="component" value="Unassembled WGS sequence"/>
</dbReference>
<sequence length="812" mass="79208">MSEVLSFPRPDAMARRGWSQQELAEFYRVEAALVRAGLSIDSEQGLSDEAEPWFVFCRPDGAAIMHFARIGGRYLVVSEVLEEPMWGSDFRSLINRVAERHPELLPLRHRGDGTRVTVHPAALLAALVAAAAVSLSSTDARASGWDGTGAGPAPPPPGEAPSAAGATGSAEPEARENHRKQFEAIVFSAMIFAAFAAEEAEGRSEPEAPAASRAHAAAQEGASEAGTPAPTESTAGAGGGGTPLSTTPTGAGVGSGSAAQAGSTGASPRAGVDPAHDTVAQTAPTHADPEPDGRVPGWSGATAPSRAVGSSPAAESEHAARSSGGSGATERVLASAGSAVEATSERGPQERGHPVQDAVSAASPVIGPASLRKAADAVLEVGEGRGAGKGIDAAEGAGAIHAATGRTAHREEPPHAPGPDDRDGDDAPGRPQGQRGDEKGAGRADATHQDVTAATPAFERGGKPADLPASEAARTDLDVAWRSAGDGGRTVDSGAHGGPGTDATAETAPDGHNESAAADAGASNAPGSPGSGPNDPARSAGNDKVDPGERGGPTSSASADAATGGPSVGKGAVPEHATADGLQGKSLDDPGQSAGNGKEKVDPGEHAGPAADTSAGAATAGHGPAKGVGAEHATAASPGNGLDNPGHSAGNGRDKLEPGEQGGPTPHASTDATHAALSAGEAGAPEGPSASDAPGAGLDRTGPSSGNGRDKVDPGIPGGPTPDGAAAGVPAARAQNGAADANHPVAAEDQGRAKPLAAALDAHGNLVFAADAGHGPNSATSHAPADAGVHAEVGLIGVADHAGPLHHVDGHL</sequence>
<feature type="compositionally biased region" description="Low complexity" evidence="1">
    <location>
        <begin position="160"/>
        <end position="171"/>
    </location>
</feature>
<dbReference type="AlphaFoldDB" id="A0AAV4ZS70"/>
<organism evidence="2 3">
    <name type="scientific">Methylobacterium hispanicum</name>
    <dbReference type="NCBI Taxonomy" id="270350"/>
    <lineage>
        <taxon>Bacteria</taxon>
        <taxon>Pseudomonadati</taxon>
        <taxon>Pseudomonadota</taxon>
        <taxon>Alphaproteobacteria</taxon>
        <taxon>Hyphomicrobiales</taxon>
        <taxon>Methylobacteriaceae</taxon>
        <taxon>Methylobacterium</taxon>
    </lineage>
</organism>
<feature type="compositionally biased region" description="Low complexity" evidence="1">
    <location>
        <begin position="552"/>
        <end position="565"/>
    </location>
</feature>
<dbReference type="EMBL" id="BPQO01000024">
    <property type="protein sequence ID" value="GJD91118.1"/>
    <property type="molecule type" value="Genomic_DNA"/>
</dbReference>
<feature type="compositionally biased region" description="Low complexity" evidence="1">
    <location>
        <begin position="207"/>
        <end position="235"/>
    </location>
</feature>